<name>A0ABS5TGS5_9ACTN</name>
<dbReference type="PANTHER" id="PTHR43431:SF7">
    <property type="entry name" value="OXIDOREDUCTASE, SHORT CHAIN DEHYDROGENASE_REDUCTASE FAMILY (AFU_ORTHOLOGUE AFUA_5G14000)"/>
    <property type="match status" value="1"/>
</dbReference>
<dbReference type="InterPro" id="IPR036291">
    <property type="entry name" value="NAD(P)-bd_dom_sf"/>
</dbReference>
<dbReference type="SUPFAM" id="SSF51735">
    <property type="entry name" value="NAD(P)-binding Rossmann-fold domains"/>
    <property type="match status" value="1"/>
</dbReference>
<comment type="caution">
    <text evidence="1">The sequence shown here is derived from an EMBL/GenBank/DDBJ whole genome shotgun (WGS) entry which is preliminary data.</text>
</comment>
<dbReference type="Gene3D" id="3.40.50.720">
    <property type="entry name" value="NAD(P)-binding Rossmann-like Domain"/>
    <property type="match status" value="1"/>
</dbReference>
<accession>A0ABS5TGS5</accession>
<evidence type="ECO:0000313" key="2">
    <source>
        <dbReference type="Proteomes" id="UP001197247"/>
    </source>
</evidence>
<evidence type="ECO:0000313" key="1">
    <source>
        <dbReference type="EMBL" id="MBT0770296.1"/>
    </source>
</evidence>
<sequence length="246" mass="26210">MSTIAIVGAGPQLGEAIGKRFAREGFTVALIARNRAKLEATAARLAEHGTRVGVFPADITDRSALAQALKEAEETLGPIEVLEYSPAPSPADIGRAPFVEAREVSVESIRSQLDLYLFGGVTAVQQVLPGMIERGSGTVLVTSGAGSGPVVVPQIANQTIAAAALRNWMLALNSSLAGTGVHAGHVSILAFIGQGRPDSEPDRIADLYWQLHTTRDQAELFHQDMPEMEPGEFRLADRFTDEDVSR</sequence>
<dbReference type="EMBL" id="JAHBAY010000005">
    <property type="protein sequence ID" value="MBT0770296.1"/>
    <property type="molecule type" value="Genomic_DNA"/>
</dbReference>
<dbReference type="Pfam" id="PF00106">
    <property type="entry name" value="adh_short"/>
    <property type="match status" value="1"/>
</dbReference>
<dbReference type="RefSeq" id="WP_214156583.1">
    <property type="nucleotide sequence ID" value="NZ_JAHBAY010000005.1"/>
</dbReference>
<organism evidence="1 2">
    <name type="scientific">Kineosporia corallincola</name>
    <dbReference type="NCBI Taxonomy" id="2835133"/>
    <lineage>
        <taxon>Bacteria</taxon>
        <taxon>Bacillati</taxon>
        <taxon>Actinomycetota</taxon>
        <taxon>Actinomycetes</taxon>
        <taxon>Kineosporiales</taxon>
        <taxon>Kineosporiaceae</taxon>
        <taxon>Kineosporia</taxon>
    </lineage>
</organism>
<proteinExistence type="predicted"/>
<dbReference type="PANTHER" id="PTHR43431">
    <property type="entry name" value="OXIDOREDUCTASE, SHORT CHAIN DEHYDROGENASE/REDUCTASE FAMILY (AFU_ORTHOLOGUE AFUA_5G14000)"/>
    <property type="match status" value="1"/>
</dbReference>
<reference evidence="1 2" key="1">
    <citation type="submission" date="2021-05" db="EMBL/GenBank/DDBJ databases">
        <title>Kineosporia and Streptomyces sp. nov. two new marine actinobacteria isolated from Coral.</title>
        <authorList>
            <person name="Buangrab K."/>
            <person name="Sutthacheep M."/>
            <person name="Yeemin T."/>
            <person name="Harunari E."/>
            <person name="Igarashi Y."/>
            <person name="Kanchanasin P."/>
            <person name="Tanasupawat S."/>
            <person name="Phongsopitanun W."/>
        </authorList>
    </citation>
    <scope>NUCLEOTIDE SEQUENCE [LARGE SCALE GENOMIC DNA]</scope>
    <source>
        <strain evidence="1 2">J2-2</strain>
    </source>
</reference>
<dbReference type="Proteomes" id="UP001197247">
    <property type="component" value="Unassembled WGS sequence"/>
</dbReference>
<dbReference type="InterPro" id="IPR002347">
    <property type="entry name" value="SDR_fam"/>
</dbReference>
<keyword evidence="2" id="KW-1185">Reference proteome</keyword>
<gene>
    <name evidence="1" type="ORF">KIH74_15245</name>
</gene>
<protein>
    <submittedName>
        <fullName evidence="1">SDR family NAD(P)-dependent oxidoreductase</fullName>
    </submittedName>
</protein>